<evidence type="ECO:0000256" key="7">
    <source>
        <dbReference type="ARBA" id="ARBA00023122"/>
    </source>
</evidence>
<dbReference type="Gene3D" id="3.10.580.10">
    <property type="entry name" value="CBS-domain"/>
    <property type="match status" value="1"/>
</dbReference>
<keyword evidence="15" id="KW-1185">Reference proteome</keyword>
<dbReference type="PROSITE" id="PS51371">
    <property type="entry name" value="CBS"/>
    <property type="match status" value="1"/>
</dbReference>
<dbReference type="InterPro" id="IPR000644">
    <property type="entry name" value="CBS_dom"/>
</dbReference>
<feature type="transmembrane region" description="Helical" evidence="11">
    <location>
        <begin position="292"/>
        <end position="312"/>
    </location>
</feature>
<dbReference type="SUPFAM" id="SSF54631">
    <property type="entry name" value="CBS-domain pair"/>
    <property type="match status" value="1"/>
</dbReference>
<dbReference type="GO" id="GO:0032026">
    <property type="term" value="P:response to magnesium ion"/>
    <property type="evidence" value="ECO:0007669"/>
    <property type="project" value="UniProtKB-ARBA"/>
</dbReference>
<reference evidence="16" key="2">
    <citation type="submission" date="2020-10" db="UniProtKB">
        <authorList>
            <consortium name="WormBaseParasite"/>
        </authorList>
    </citation>
    <scope>IDENTIFICATION</scope>
</reference>
<protein>
    <submittedName>
        <fullName evidence="16">CNNM transmembrane domain-containing protein</fullName>
    </submittedName>
</protein>
<dbReference type="AlphaFoldDB" id="A0A7E4UVA8"/>
<evidence type="ECO:0000256" key="3">
    <source>
        <dbReference type="ARBA" id="ARBA00022692"/>
    </source>
</evidence>
<keyword evidence="4" id="KW-0677">Repeat</keyword>
<evidence type="ECO:0000256" key="9">
    <source>
        <dbReference type="PROSITE-ProRule" id="PRU00703"/>
    </source>
</evidence>
<keyword evidence="5 10" id="KW-1133">Transmembrane helix</keyword>
<evidence type="ECO:0000259" key="13">
    <source>
        <dbReference type="PROSITE" id="PS51371"/>
    </source>
</evidence>
<evidence type="ECO:0000256" key="4">
    <source>
        <dbReference type="ARBA" id="ARBA00022737"/>
    </source>
</evidence>
<evidence type="ECO:0000256" key="10">
    <source>
        <dbReference type="PROSITE-ProRule" id="PRU01193"/>
    </source>
</evidence>
<dbReference type="Pfam" id="PF01595">
    <property type="entry name" value="CNNM"/>
    <property type="match status" value="1"/>
</dbReference>
<dbReference type="GO" id="GO:0022857">
    <property type="term" value="F:transmembrane transporter activity"/>
    <property type="evidence" value="ECO:0007669"/>
    <property type="project" value="TreeGrafter"/>
</dbReference>
<reference evidence="15" key="1">
    <citation type="journal article" date="2013" name="Genetics">
        <title>The draft genome and transcriptome of Panagrellus redivivus are shaped by the harsh demands of a free-living lifestyle.</title>
        <authorList>
            <person name="Srinivasan J."/>
            <person name="Dillman A.R."/>
            <person name="Macchietto M.G."/>
            <person name="Heikkinen L."/>
            <person name="Lakso M."/>
            <person name="Fracchia K.M."/>
            <person name="Antoshechkin I."/>
            <person name="Mortazavi A."/>
            <person name="Wong G."/>
            <person name="Sternberg P.W."/>
        </authorList>
    </citation>
    <scope>NUCLEOTIDE SEQUENCE [LARGE SCALE GENOMIC DNA]</scope>
    <source>
        <strain evidence="15">MT8872</strain>
    </source>
</reference>
<feature type="transmembrane region" description="Helical" evidence="11">
    <location>
        <begin position="262"/>
        <end position="280"/>
    </location>
</feature>
<evidence type="ECO:0000256" key="8">
    <source>
        <dbReference type="ARBA" id="ARBA00023136"/>
    </source>
</evidence>
<evidence type="ECO:0000256" key="6">
    <source>
        <dbReference type="ARBA" id="ARBA00023065"/>
    </source>
</evidence>
<dbReference type="GO" id="GO:0016323">
    <property type="term" value="C:basolateral plasma membrane"/>
    <property type="evidence" value="ECO:0007669"/>
    <property type="project" value="UniProtKB-SubCell"/>
</dbReference>
<feature type="signal peptide" evidence="12">
    <location>
        <begin position="1"/>
        <end position="20"/>
    </location>
</feature>
<dbReference type="CDD" id="cd04590">
    <property type="entry name" value="CBS_pair_CorC_HlyC_assoc"/>
    <property type="match status" value="1"/>
</dbReference>
<feature type="chain" id="PRO_5028940653" evidence="12">
    <location>
        <begin position="21"/>
        <end position="727"/>
    </location>
</feature>
<keyword evidence="12" id="KW-0732">Signal</keyword>
<dbReference type="PROSITE" id="PS51846">
    <property type="entry name" value="CNNM"/>
    <property type="match status" value="1"/>
</dbReference>
<dbReference type="PANTHER" id="PTHR12064">
    <property type="entry name" value="METAL TRANSPORTER CNNM"/>
    <property type="match status" value="1"/>
</dbReference>
<comment type="subcellular location">
    <subcellularLocation>
        <location evidence="1">Basolateral cell membrane</location>
        <topology evidence="1">Multi-pass membrane protein</topology>
    </subcellularLocation>
</comment>
<feature type="transmembrane region" description="Helical" evidence="11">
    <location>
        <begin position="235"/>
        <end position="256"/>
    </location>
</feature>
<evidence type="ECO:0000256" key="5">
    <source>
        <dbReference type="ARBA" id="ARBA00022989"/>
    </source>
</evidence>
<dbReference type="Pfam" id="PF25562">
    <property type="entry name" value="CNBH_CNNM2_C"/>
    <property type="match status" value="1"/>
</dbReference>
<dbReference type="GO" id="GO:0015693">
    <property type="term" value="P:magnesium ion transport"/>
    <property type="evidence" value="ECO:0007669"/>
    <property type="project" value="UniProtKB-ARBA"/>
</dbReference>
<feature type="domain" description="CNNM transmembrane" evidence="14">
    <location>
        <begin position="173"/>
        <end position="355"/>
    </location>
</feature>
<evidence type="ECO:0000313" key="16">
    <source>
        <dbReference type="WBParaSite" id="Pan_g13285.t1"/>
    </source>
</evidence>
<keyword evidence="7 9" id="KW-0129">CBS domain</keyword>
<dbReference type="GO" id="GO:0040026">
    <property type="term" value="P:positive regulation of vulval development"/>
    <property type="evidence" value="ECO:0007669"/>
    <property type="project" value="UniProtKB-ARBA"/>
</dbReference>
<proteinExistence type="inferred from homology"/>
<dbReference type="WBParaSite" id="Pan_g13285.t1">
    <property type="protein sequence ID" value="Pan_g13285.t1"/>
    <property type="gene ID" value="Pan_g13285"/>
</dbReference>
<organism evidence="15 16">
    <name type="scientific">Panagrellus redivivus</name>
    <name type="common">Microworm</name>
    <dbReference type="NCBI Taxonomy" id="6233"/>
    <lineage>
        <taxon>Eukaryota</taxon>
        <taxon>Metazoa</taxon>
        <taxon>Ecdysozoa</taxon>
        <taxon>Nematoda</taxon>
        <taxon>Chromadorea</taxon>
        <taxon>Rhabditida</taxon>
        <taxon>Tylenchina</taxon>
        <taxon>Panagrolaimomorpha</taxon>
        <taxon>Panagrolaimoidea</taxon>
        <taxon>Panagrolaimidae</taxon>
        <taxon>Panagrellus</taxon>
    </lineage>
</organism>
<evidence type="ECO:0000313" key="15">
    <source>
        <dbReference type="Proteomes" id="UP000492821"/>
    </source>
</evidence>
<feature type="transmembrane region" description="Helical" evidence="11">
    <location>
        <begin position="183"/>
        <end position="204"/>
    </location>
</feature>
<feature type="domain" description="CBS" evidence="13">
    <location>
        <begin position="442"/>
        <end position="507"/>
    </location>
</feature>
<accession>A0A7E4UVA8</accession>
<keyword evidence="8 10" id="KW-0472">Membrane</keyword>
<keyword evidence="6" id="KW-0813">Transport</keyword>
<dbReference type="Proteomes" id="UP000492821">
    <property type="component" value="Unassembled WGS sequence"/>
</dbReference>
<dbReference type="GO" id="GO:0008340">
    <property type="term" value="P:determination of adult lifespan"/>
    <property type="evidence" value="ECO:0007669"/>
    <property type="project" value="UniProtKB-ARBA"/>
</dbReference>
<evidence type="ECO:0000256" key="11">
    <source>
        <dbReference type="SAM" id="Phobius"/>
    </source>
</evidence>
<dbReference type="GO" id="GO:0040018">
    <property type="term" value="P:positive regulation of multicellular organism growth"/>
    <property type="evidence" value="ECO:0007669"/>
    <property type="project" value="UniProtKB-ARBA"/>
</dbReference>
<dbReference type="GO" id="GO:1905941">
    <property type="term" value="P:positive regulation of gonad development"/>
    <property type="evidence" value="ECO:0007669"/>
    <property type="project" value="UniProtKB-ARBA"/>
</dbReference>
<dbReference type="InterPro" id="IPR002550">
    <property type="entry name" value="CNNM"/>
</dbReference>
<dbReference type="Pfam" id="PF00571">
    <property type="entry name" value="CBS"/>
    <property type="match status" value="1"/>
</dbReference>
<dbReference type="FunFam" id="3.10.580.10:FF:000006">
    <property type="entry name" value="DUF21 and CBS domain protein"/>
    <property type="match status" value="1"/>
</dbReference>
<evidence type="ECO:0000256" key="12">
    <source>
        <dbReference type="SAM" id="SignalP"/>
    </source>
</evidence>
<dbReference type="PANTHER" id="PTHR12064:SF94">
    <property type="entry name" value="UNEXTENDED PROTEIN"/>
    <property type="match status" value="1"/>
</dbReference>
<name>A0A7E4UVA8_PANRE</name>
<sequence>MYRCIVFVLLLPWSFGVIAPANVEKQPKKNIPLNLNPQDLVTVKIRPHISGLRVENSGRIPGFVSYNAASMSVVEPDVDIRIVIFGYWLDQVSMVSFTNDNCLRSVKNISLSGFVTQTDKVIEIITKFPEAEDAYRICLKHKPTGHPEDDENDLVIVDEMRTWIIATHDPPHHLMPEEIQICIIVGLLCLSGLFSGLNLGLMALSPQELTLIEKSGSDQERAYAMAILPTRRKGNYLLCTLLLMNVVVNSGISILMEDLTSGLIAFIIASLCIVVFGEIVPQAVCIKNGLAVGANTIWLMRLFMIITSPLAYPISKILDWILGEDIVGYDHNQLLELMKMTPRWETGDEDLAEDLKIVVGAMEIIEKNVCDVMTPIEDVYMLSEETLLNKKTIGEIVKRGYSRIPVYADNNRGNIVSLLFITDLALLDPDDEFTVKSVCTYYAHTVRFVPETSPLHSLLDEFKVGEYHLAIVTQAEDSEDHAEGDVIGIVTLEDIVEEILQAEIIDESDVITDNKFRAKRVFSTENRPSNRLPGPENWKNISSALAEVTEQWLFMHSTIFGAAYLEKRALTVLIRKNVHRVDFSHNSDTPVNAMDMVKLYTAGEPSRRFVLILEGSATVSFPASKMKFTVGPWENFGFDVIRNIEQHLTKYTRGQLNSFLNEQQQLLTTVDFVPDYDLYVTDSCKYLQITVAAYLNALQVSDLAVSAFKLITSNSSLLQQRHGSWSF</sequence>
<dbReference type="GO" id="GO:0010960">
    <property type="term" value="P:magnesium ion homeostasis"/>
    <property type="evidence" value="ECO:0007669"/>
    <property type="project" value="InterPro"/>
</dbReference>
<evidence type="ECO:0000256" key="2">
    <source>
        <dbReference type="ARBA" id="ARBA00010484"/>
    </source>
</evidence>
<dbReference type="InterPro" id="IPR045095">
    <property type="entry name" value="ACDP"/>
</dbReference>
<keyword evidence="3 10" id="KW-0812">Transmembrane</keyword>
<keyword evidence="6" id="KW-0406">Ion transport</keyword>
<dbReference type="InterPro" id="IPR046342">
    <property type="entry name" value="CBS_dom_sf"/>
</dbReference>
<evidence type="ECO:0000256" key="1">
    <source>
        <dbReference type="ARBA" id="ARBA00004554"/>
    </source>
</evidence>
<comment type="similarity">
    <text evidence="2">Belongs to the ACDP family.</text>
</comment>
<evidence type="ECO:0000259" key="14">
    <source>
        <dbReference type="PROSITE" id="PS51846"/>
    </source>
</evidence>
<dbReference type="InterPro" id="IPR044751">
    <property type="entry name" value="Ion_transp-like_CBS"/>
</dbReference>